<keyword evidence="4" id="KW-0808">Transferase</keyword>
<dbReference type="Proteomes" id="UP001152797">
    <property type="component" value="Unassembled WGS sequence"/>
</dbReference>
<feature type="region of interest" description="Disordered" evidence="1">
    <location>
        <begin position="217"/>
        <end position="239"/>
    </location>
</feature>
<dbReference type="EMBL" id="CAMXCT030001204">
    <property type="protein sequence ID" value="CAL4775120.1"/>
    <property type="molecule type" value="Genomic_DNA"/>
</dbReference>
<dbReference type="EMBL" id="CAMXCT010001204">
    <property type="protein sequence ID" value="CAI3987808.1"/>
    <property type="molecule type" value="Genomic_DNA"/>
</dbReference>
<keyword evidence="5" id="KW-1185">Reference proteome</keyword>
<evidence type="ECO:0000256" key="1">
    <source>
        <dbReference type="SAM" id="MobiDB-lite"/>
    </source>
</evidence>
<evidence type="ECO:0000313" key="4">
    <source>
        <dbReference type="EMBL" id="CAL4775120.1"/>
    </source>
</evidence>
<feature type="region of interest" description="Disordered" evidence="1">
    <location>
        <begin position="544"/>
        <end position="588"/>
    </location>
</feature>
<feature type="compositionally biased region" description="Basic residues" evidence="1">
    <location>
        <begin position="564"/>
        <end position="579"/>
    </location>
</feature>
<organism evidence="2">
    <name type="scientific">Cladocopium goreaui</name>
    <dbReference type="NCBI Taxonomy" id="2562237"/>
    <lineage>
        <taxon>Eukaryota</taxon>
        <taxon>Sar</taxon>
        <taxon>Alveolata</taxon>
        <taxon>Dinophyceae</taxon>
        <taxon>Suessiales</taxon>
        <taxon>Symbiodiniaceae</taxon>
        <taxon>Cladocopium</taxon>
    </lineage>
</organism>
<gene>
    <name evidence="2" type="ORF">C1SCF055_LOCUS15053</name>
</gene>
<evidence type="ECO:0000313" key="5">
    <source>
        <dbReference type="Proteomes" id="UP001152797"/>
    </source>
</evidence>
<dbReference type="OrthoDB" id="433943at2759"/>
<reference evidence="2" key="1">
    <citation type="submission" date="2022-10" db="EMBL/GenBank/DDBJ databases">
        <authorList>
            <person name="Chen Y."/>
            <person name="Dougan E. K."/>
            <person name="Chan C."/>
            <person name="Rhodes N."/>
            <person name="Thang M."/>
        </authorList>
    </citation>
    <scope>NUCLEOTIDE SEQUENCE</scope>
</reference>
<evidence type="ECO:0000313" key="3">
    <source>
        <dbReference type="EMBL" id="CAL1141183.1"/>
    </source>
</evidence>
<evidence type="ECO:0000313" key="2">
    <source>
        <dbReference type="EMBL" id="CAI3987808.1"/>
    </source>
</evidence>
<reference evidence="3" key="2">
    <citation type="submission" date="2024-04" db="EMBL/GenBank/DDBJ databases">
        <authorList>
            <person name="Chen Y."/>
            <person name="Shah S."/>
            <person name="Dougan E. K."/>
            <person name="Thang M."/>
            <person name="Chan C."/>
        </authorList>
    </citation>
    <scope>NUCLEOTIDE SEQUENCE [LARGE SCALE GENOMIC DNA]</scope>
</reference>
<protein>
    <submittedName>
        <fullName evidence="4">Methyltransferase-like protein 24</fullName>
    </submittedName>
</protein>
<proteinExistence type="predicted"/>
<sequence>MSRTKTTGPGKVHGQVHAFVHRSITLTGHDWIDEGMQLFRHDTAIFPRDYLVPAPTENWQAMRKKLVEPPQLSNYFRMVLQMLGTPKFEDGRWRVNASMELVPVELSLFWKGHSPRHFLPQTSAAIGCDKHDRDFLGRWSIGRVGSNAYLHTSRQITERIQQQVRDSFYGAEVAYDESELLDSVREFAEKSDLSGQRVRRRHKMLPLPKAEDMVRYGYEEESDEEDPQQPIDGEHPAPVDVDDDMAYFVTVSRRTGFRRLHVTGKCHVHAERCQQAETVESAEVREALRTDFRIDPATSPETRADVAKVLTAWELSRSMTAKEQELQAETKVLGMPRVLQHTERQAMVKAVEVTLGKLQDAEIPSNEYLALKVEECEANEPQALGLDEVSSRSDTSSSALQTSLDSSGHVRVTKVKTKGRLPEDTESLRRALKLEAISWLCMSAKFRNKTWLHGLELQHWTKYTEYLLGEKVLGLKFNVEGQTHAVKPPWAVILSYEQKMRKEVFKLVQAGTHTVAEGLAAVIRDAEIKEAHFTAPIALGVGWNNQRTTQPQPNKWQRTSYKGKPQHKGAKGGKGKGKSGKGNARDFNGSSLDFDLNVREVDIERSESDDLSSAQLWEQLFAEIRDGKYDVIIMSPPCGTWSRVRFQWQLHPGPRPQRNKSWPWGFPWLSAAQRKKVDVANYFVSQTIQAAYIASAAGTFFLIEHPEDLGSVNGEYPASIWQLEDMRDLQIATEATTWAIFQCAFGADTSKPTRFLSTIPGIKSRYAKWPSFDQDGRYLGPLPARCTHKRHVRRLIGKDSQGRWVTGPAAAYPPGLCKYLATLVASVLRKGDHHRVKEGLVSPRPVSPPAEAVTKHVAPESKQIQQQQIEVDEEDKQSLAEQPAAQAVGTSKTVEVQHTVSRFNWGRPLMVEWSGEEREIVDGFGLCSPNRWAPGCRGVGQSVRSMELNTKIHDLLRNFVHEQLGDLRLMAFKLATGKLTESPFGGDALDLLRKRWAALLPVPGSAMGRAEGQPFFLDLMAQTLKIQEDPDHEILVADRDSFSSGVPVGYEEPIPPAPDVFRARLKQSNLDSSEYMEEARNYKSAVENKEGLESKFREDEAQGMMFPTTMGVLKERYPGKPILVAAMGAIKKPDGSVRDTMKAFFTVSADIKAAHRLVARLLLDRWILQLVYVDDLHVVCVGEQKFETLWMAIAAYEALGTPFGYKKFSGGMDVQFVGYRVDYRNMEVGISGARGQWLLSFLRELRRDGYTVHVHRFAEFLGRLGFTCRVLLWLKPHLAPLYSWASAVSKSTVATAPRLVRLVCMFLEKQFEEQKFMFSCVKPQWFSVRVTPRDAPYLFKENGDSEWASAPAELLAVLVALRLFGYLEPKTGRTCIRLWIQSGTDNRSIDFLSKKNSTTRWPLTLVNMQLSHFLMRSGVRLSLAWRPRDENTLADDLTNSKFGGVDMDKRISCLFSDLDLSLLASLWEAREEYLDRDSWAVYGKGKDKGEKTAWG</sequence>
<accession>A0A9P1CAY7</accession>
<feature type="region of interest" description="Disordered" evidence="1">
    <location>
        <begin position="840"/>
        <end position="864"/>
    </location>
</feature>
<feature type="compositionally biased region" description="Polar residues" evidence="1">
    <location>
        <begin position="544"/>
        <end position="560"/>
    </location>
</feature>
<dbReference type="EMBL" id="CAMXCT020001204">
    <property type="protein sequence ID" value="CAL1141183.1"/>
    <property type="molecule type" value="Genomic_DNA"/>
</dbReference>
<dbReference type="GO" id="GO:0032259">
    <property type="term" value="P:methylation"/>
    <property type="evidence" value="ECO:0007669"/>
    <property type="project" value="UniProtKB-KW"/>
</dbReference>
<dbReference type="GO" id="GO:0008168">
    <property type="term" value="F:methyltransferase activity"/>
    <property type="evidence" value="ECO:0007669"/>
    <property type="project" value="UniProtKB-KW"/>
</dbReference>
<comment type="caution">
    <text evidence="2">The sequence shown here is derived from an EMBL/GenBank/DDBJ whole genome shotgun (WGS) entry which is preliminary data.</text>
</comment>
<keyword evidence="4" id="KW-0489">Methyltransferase</keyword>
<name>A0A9P1CAY7_9DINO</name>